<evidence type="ECO:0000256" key="6">
    <source>
        <dbReference type="ARBA" id="ARBA00022723"/>
    </source>
</evidence>
<dbReference type="AlphaFoldDB" id="A0AAN7T801"/>
<comment type="caution">
    <text evidence="11">The sequence shown here is derived from an EMBL/GenBank/DDBJ whole genome shotgun (WGS) entry which is preliminary data.</text>
</comment>
<dbReference type="GO" id="GO:0005694">
    <property type="term" value="C:chromosome"/>
    <property type="evidence" value="ECO:0007669"/>
    <property type="project" value="UniProtKB-SubCell"/>
</dbReference>
<dbReference type="Pfam" id="PF00856">
    <property type="entry name" value="SET"/>
    <property type="match status" value="1"/>
</dbReference>
<dbReference type="EMBL" id="JAVRRJ010000001">
    <property type="protein sequence ID" value="KAK5091280.1"/>
    <property type="molecule type" value="Genomic_DNA"/>
</dbReference>
<evidence type="ECO:0000313" key="12">
    <source>
        <dbReference type="Proteomes" id="UP001309876"/>
    </source>
</evidence>
<dbReference type="InterPro" id="IPR046341">
    <property type="entry name" value="SET_dom_sf"/>
</dbReference>
<dbReference type="Proteomes" id="UP001309876">
    <property type="component" value="Unassembled WGS sequence"/>
</dbReference>
<name>A0AAN7T801_9EURO</name>
<feature type="domain" description="Post-SET" evidence="10">
    <location>
        <begin position="365"/>
        <end position="381"/>
    </location>
</feature>
<dbReference type="InterPro" id="IPR003616">
    <property type="entry name" value="Post-SET_dom"/>
</dbReference>
<evidence type="ECO:0000256" key="1">
    <source>
        <dbReference type="ARBA" id="ARBA00004286"/>
    </source>
</evidence>
<gene>
    <name evidence="11" type="ORF">LTR05_001462</name>
</gene>
<protein>
    <recommendedName>
        <fullName evidence="13">SET domain-containing protein</fullName>
    </recommendedName>
</protein>
<evidence type="ECO:0000256" key="7">
    <source>
        <dbReference type="ARBA" id="ARBA00022833"/>
    </source>
</evidence>
<dbReference type="InterPro" id="IPR050973">
    <property type="entry name" value="H3K9_Histone-Lys_N-MTase"/>
</dbReference>
<keyword evidence="2" id="KW-0158">Chromosome</keyword>
<dbReference type="PANTHER" id="PTHR46223:SF3">
    <property type="entry name" value="HISTONE-LYSINE N-METHYLTRANSFERASE SET-23"/>
    <property type="match status" value="1"/>
</dbReference>
<dbReference type="InterPro" id="IPR001214">
    <property type="entry name" value="SET_dom"/>
</dbReference>
<dbReference type="Gene3D" id="2.170.270.10">
    <property type="entry name" value="SET domain"/>
    <property type="match status" value="1"/>
</dbReference>
<proteinExistence type="predicted"/>
<accession>A0AAN7T801</accession>
<evidence type="ECO:0000256" key="3">
    <source>
        <dbReference type="ARBA" id="ARBA00022603"/>
    </source>
</evidence>
<comment type="subcellular location">
    <subcellularLocation>
        <location evidence="1">Chromosome</location>
    </subcellularLocation>
</comment>
<keyword evidence="7" id="KW-0862">Zinc</keyword>
<keyword evidence="3" id="KW-0489">Methyltransferase</keyword>
<evidence type="ECO:0000256" key="2">
    <source>
        <dbReference type="ARBA" id="ARBA00022454"/>
    </source>
</evidence>
<keyword evidence="5" id="KW-0949">S-adenosyl-L-methionine</keyword>
<dbReference type="GO" id="GO:0032259">
    <property type="term" value="P:methylation"/>
    <property type="evidence" value="ECO:0007669"/>
    <property type="project" value="UniProtKB-KW"/>
</dbReference>
<dbReference type="GO" id="GO:0046872">
    <property type="term" value="F:metal ion binding"/>
    <property type="evidence" value="ECO:0007669"/>
    <property type="project" value="UniProtKB-KW"/>
</dbReference>
<evidence type="ECO:0000256" key="8">
    <source>
        <dbReference type="SAM" id="MobiDB-lite"/>
    </source>
</evidence>
<keyword evidence="4" id="KW-0808">Transferase</keyword>
<feature type="domain" description="SET" evidence="9">
    <location>
        <begin position="225"/>
        <end position="351"/>
    </location>
</feature>
<keyword evidence="12" id="KW-1185">Reference proteome</keyword>
<evidence type="ECO:0008006" key="13">
    <source>
        <dbReference type="Google" id="ProtNLM"/>
    </source>
</evidence>
<organism evidence="11 12">
    <name type="scientific">Lithohypha guttulata</name>
    <dbReference type="NCBI Taxonomy" id="1690604"/>
    <lineage>
        <taxon>Eukaryota</taxon>
        <taxon>Fungi</taxon>
        <taxon>Dikarya</taxon>
        <taxon>Ascomycota</taxon>
        <taxon>Pezizomycotina</taxon>
        <taxon>Eurotiomycetes</taxon>
        <taxon>Chaetothyriomycetidae</taxon>
        <taxon>Chaetothyriales</taxon>
        <taxon>Trichomeriaceae</taxon>
        <taxon>Lithohypha</taxon>
    </lineage>
</organism>
<dbReference type="PANTHER" id="PTHR46223">
    <property type="entry name" value="HISTONE-LYSINE N-METHYLTRANSFERASE SUV39H"/>
    <property type="match status" value="1"/>
</dbReference>
<keyword evidence="6" id="KW-0479">Metal-binding</keyword>
<evidence type="ECO:0000259" key="10">
    <source>
        <dbReference type="PROSITE" id="PS50868"/>
    </source>
</evidence>
<dbReference type="SUPFAM" id="SSF82199">
    <property type="entry name" value="SET domain"/>
    <property type="match status" value="1"/>
</dbReference>
<sequence length="392" mass="43835">MSSAFKATLTATTPPTSQQNTPLIQVKVPPTPAQAVAKERAVLTRLKQDKKCEYVKNNPQEVGEVIYIAPFDDSSPEVNRRARQKRLKAKIDRSAIPLDFGTTSSTNSQALSSTSSGIVHPRKAARRILNERFKLSVSPALSLKHQHGTRQLSGKFQFEKLGSKFVDIAGLQPYSRSQNGPVVLSDAFLAAEKDEHKVRIIYECNDYCGCDQRCTNRVVQNGRTIPLQIFDTDNRGFGVKPMRDIARGQFIDLYLGEVLTVGEVERREDAVEENAMSYFMSLDVFTTDENSTLLVDGANFGSVMRFVNHSCEPNAKTVPVVLSKDTKHLYHVAFFAIKDIPKGIEITIDYDPDLQNLEEEPLDSLVVQCRCGSVNCRKRLWAPGKAKRARKR</sequence>
<dbReference type="SMART" id="SM00317">
    <property type="entry name" value="SET"/>
    <property type="match status" value="1"/>
</dbReference>
<dbReference type="GO" id="GO:0008168">
    <property type="term" value="F:methyltransferase activity"/>
    <property type="evidence" value="ECO:0007669"/>
    <property type="project" value="UniProtKB-KW"/>
</dbReference>
<dbReference type="PROSITE" id="PS50280">
    <property type="entry name" value="SET"/>
    <property type="match status" value="1"/>
</dbReference>
<reference evidence="11 12" key="1">
    <citation type="submission" date="2023-08" db="EMBL/GenBank/DDBJ databases">
        <title>Black Yeasts Isolated from many extreme environments.</title>
        <authorList>
            <person name="Coleine C."/>
            <person name="Stajich J.E."/>
            <person name="Selbmann L."/>
        </authorList>
    </citation>
    <scope>NUCLEOTIDE SEQUENCE [LARGE SCALE GENOMIC DNA]</scope>
    <source>
        <strain evidence="11 12">CCFEE 5910</strain>
    </source>
</reference>
<evidence type="ECO:0000256" key="5">
    <source>
        <dbReference type="ARBA" id="ARBA00022691"/>
    </source>
</evidence>
<evidence type="ECO:0000259" key="9">
    <source>
        <dbReference type="PROSITE" id="PS50280"/>
    </source>
</evidence>
<evidence type="ECO:0000313" key="11">
    <source>
        <dbReference type="EMBL" id="KAK5091280.1"/>
    </source>
</evidence>
<evidence type="ECO:0000256" key="4">
    <source>
        <dbReference type="ARBA" id="ARBA00022679"/>
    </source>
</evidence>
<feature type="region of interest" description="Disordered" evidence="8">
    <location>
        <begin position="1"/>
        <end position="22"/>
    </location>
</feature>
<dbReference type="PROSITE" id="PS50868">
    <property type="entry name" value="POST_SET"/>
    <property type="match status" value="1"/>
</dbReference>